<dbReference type="EMBL" id="LIAE01009879">
    <property type="protein sequence ID" value="PAV67849.1"/>
    <property type="molecule type" value="Genomic_DNA"/>
</dbReference>
<keyword evidence="3" id="KW-1185">Reference proteome</keyword>
<organism evidence="2 3">
    <name type="scientific">Diploscapter pachys</name>
    <dbReference type="NCBI Taxonomy" id="2018661"/>
    <lineage>
        <taxon>Eukaryota</taxon>
        <taxon>Metazoa</taxon>
        <taxon>Ecdysozoa</taxon>
        <taxon>Nematoda</taxon>
        <taxon>Chromadorea</taxon>
        <taxon>Rhabditida</taxon>
        <taxon>Rhabditina</taxon>
        <taxon>Rhabditomorpha</taxon>
        <taxon>Rhabditoidea</taxon>
        <taxon>Rhabditidae</taxon>
        <taxon>Diploscapter</taxon>
    </lineage>
</organism>
<evidence type="ECO:0000313" key="3">
    <source>
        <dbReference type="Proteomes" id="UP000218231"/>
    </source>
</evidence>
<reference evidence="2 3" key="1">
    <citation type="journal article" date="2017" name="Curr. Biol.">
        <title>Genome architecture and evolution of a unichromosomal asexual nematode.</title>
        <authorList>
            <person name="Fradin H."/>
            <person name="Zegar C."/>
            <person name="Gutwein M."/>
            <person name="Lucas J."/>
            <person name="Kovtun M."/>
            <person name="Corcoran D."/>
            <person name="Baugh L.R."/>
            <person name="Kiontke K."/>
            <person name="Gunsalus K."/>
            <person name="Fitch D.H."/>
            <person name="Piano F."/>
        </authorList>
    </citation>
    <scope>NUCLEOTIDE SEQUENCE [LARGE SCALE GENOMIC DNA]</scope>
    <source>
        <strain evidence="2">PF1309</strain>
    </source>
</reference>
<gene>
    <name evidence="2" type="ORF">WR25_10639</name>
</gene>
<dbReference type="Proteomes" id="UP000218231">
    <property type="component" value="Unassembled WGS sequence"/>
</dbReference>
<feature type="chain" id="PRO_5012200817" evidence="1">
    <location>
        <begin position="21"/>
        <end position="113"/>
    </location>
</feature>
<dbReference type="AlphaFoldDB" id="A0A2A2K215"/>
<evidence type="ECO:0000313" key="2">
    <source>
        <dbReference type="EMBL" id="PAV67849.1"/>
    </source>
</evidence>
<evidence type="ECO:0000256" key="1">
    <source>
        <dbReference type="SAM" id="SignalP"/>
    </source>
</evidence>
<accession>A0A2A2K215</accession>
<protein>
    <submittedName>
        <fullName evidence="2">Uncharacterized protein</fullName>
    </submittedName>
</protein>
<keyword evidence="1" id="KW-0732">Signal</keyword>
<feature type="signal peptide" evidence="1">
    <location>
        <begin position="1"/>
        <end position="20"/>
    </location>
</feature>
<comment type="caution">
    <text evidence="2">The sequence shown here is derived from an EMBL/GenBank/DDBJ whole genome shotgun (WGS) entry which is preliminary data.</text>
</comment>
<name>A0A2A2K215_9BILA</name>
<proteinExistence type="predicted"/>
<sequence>MKKVMLAVLLLWGFSVTAQASCPVFGPGTDPCAGPVCDLLVVQFDRSDRGDVRGQHADAVHQFLGRAEGGLHIDDEQDLLHGGFPGEVRKLASIPPHAGLLRQGPLYQRGAFT</sequence>